<dbReference type="EMBL" id="CAKKLH010000112">
    <property type="protein sequence ID" value="CAH0103661.1"/>
    <property type="molecule type" value="Genomic_DNA"/>
</dbReference>
<reference evidence="1" key="1">
    <citation type="submission" date="2021-11" db="EMBL/GenBank/DDBJ databases">
        <authorList>
            <person name="Schell T."/>
        </authorList>
    </citation>
    <scope>NUCLEOTIDE SEQUENCE</scope>
    <source>
        <strain evidence="1">M5</strain>
    </source>
</reference>
<proteinExistence type="predicted"/>
<evidence type="ECO:0000313" key="1">
    <source>
        <dbReference type="EMBL" id="CAH0103661.1"/>
    </source>
</evidence>
<gene>
    <name evidence="1" type="ORF">DGAL_LOCUS6243</name>
</gene>
<comment type="caution">
    <text evidence="1">The sequence shown here is derived from an EMBL/GenBank/DDBJ whole genome shotgun (WGS) entry which is preliminary data.</text>
</comment>
<name>A0A8J2RV82_9CRUS</name>
<keyword evidence="2" id="KW-1185">Reference proteome</keyword>
<evidence type="ECO:0000313" key="2">
    <source>
        <dbReference type="Proteomes" id="UP000789390"/>
    </source>
</evidence>
<accession>A0A8J2RV82</accession>
<organism evidence="1 2">
    <name type="scientific">Daphnia galeata</name>
    <dbReference type="NCBI Taxonomy" id="27404"/>
    <lineage>
        <taxon>Eukaryota</taxon>
        <taxon>Metazoa</taxon>
        <taxon>Ecdysozoa</taxon>
        <taxon>Arthropoda</taxon>
        <taxon>Crustacea</taxon>
        <taxon>Branchiopoda</taxon>
        <taxon>Diplostraca</taxon>
        <taxon>Cladocera</taxon>
        <taxon>Anomopoda</taxon>
        <taxon>Daphniidae</taxon>
        <taxon>Daphnia</taxon>
    </lineage>
</organism>
<dbReference type="Proteomes" id="UP000789390">
    <property type="component" value="Unassembled WGS sequence"/>
</dbReference>
<protein>
    <submittedName>
        <fullName evidence="1">Uncharacterized protein</fullName>
    </submittedName>
</protein>
<sequence length="73" mass="8793">MDDEQGYQKKSKWFLDARLLTGSHSLWTRPPFLELNNIIRRVMAVKKNKLYSLSKDDGPKYYLLQYLYFYALL</sequence>
<dbReference type="AlphaFoldDB" id="A0A8J2RV82"/>